<sequence>MEISLEKGQLLNKLKVDIENIIQEKTDFINKLNLVNDDEDPDEVNDIEDINNEQTIIDNVNYYNISNSLIKEFINYYYKSVDNNSFSFLSEVFENDDSGNNKFKDFNSKIFFECTQTFLLLQNFKKSNINLSPSTQSSIKKCNNTTMELLQFHIGNLSGKYMSILQDFSNTSLLYKSYGNVCDLLSSLCTISSNDFRLLNLSWKFLIKISCSDKLANNISKFFKIDEPINLCYENIKTFFDKVVEFIINNDIKKDQLKRNIVLIKFYFNHLHSLYTKHSNYITTYSIDESYPLFKTFLNLCLYIKYRLSLLFFKLETFNEEQSEALARLNDVVIPIDFIFSYFFSSKDLSDTQKLSYILYFIRFSYVDINVEKSYDKILTIDGFYYSKLLQLDVILRHFWQLSDTIQKSLLNASSYLDESEIDKIIDKETIINPSILYSYFNYISKCPSNLIRNEISSDDELNEITTPEKNIIITLSLLPHYIHSSLFNLWEKHYFSVLIRYENQIIQTILVESWCNIFKYLNNNIQINHIKQLYQLLILLNNTFVKNKIKTLLFKLIRINVLMNNDNNIIKELFSLSTTSTKDICSTDVENKLMILNILNMDDLYYKNDQTYKVSLEIWEKILCPLLEHPNEKIALLAFKKCSLPIKAIQKYLDNNGILSLSPEEIKKLQDVSIVLLGNCKTAIQADLKEPISEDEKMNAYLTFKTLESLIDISISLITEYNPENVIKILEIIDNWHFKVPYLKYELIPHASIINLLSACGQVDFTSKYINQASELLELLYHTYFNSSSWILKHQAFISITQFGVTTCHPEILKKIVSEPYQQQFINIVSGVPIFEKNKDVNIIKYTYIYYIKKCIKYLEQVQNENNANNENKSNNTINNSKLMLNDIFSLKLYVDNFNDSIKKKN</sequence>
<reference evidence="1 2" key="1">
    <citation type="submission" date="2016-08" db="EMBL/GenBank/DDBJ databases">
        <title>A Parts List for Fungal Cellulosomes Revealed by Comparative Genomics.</title>
        <authorList>
            <consortium name="DOE Joint Genome Institute"/>
            <person name="Haitjema C.H."/>
            <person name="Gilmore S.P."/>
            <person name="Henske J.K."/>
            <person name="Solomon K.V."/>
            <person name="De Groot R."/>
            <person name="Kuo A."/>
            <person name="Mondo S.J."/>
            <person name="Salamov A.A."/>
            <person name="Labutti K."/>
            <person name="Zhao Z."/>
            <person name="Chiniquy J."/>
            <person name="Barry K."/>
            <person name="Brewer H.M."/>
            <person name="Purvine S.O."/>
            <person name="Wright A.T."/>
            <person name="Boxma B."/>
            <person name="Van Alen T."/>
            <person name="Hackstein J.H."/>
            <person name="Baker S.E."/>
            <person name="Grigoriev I.V."/>
            <person name="O'Malley M.A."/>
        </authorList>
    </citation>
    <scope>NUCLEOTIDE SEQUENCE [LARGE SCALE GENOMIC DNA]</scope>
    <source>
        <strain evidence="1 2">S4</strain>
    </source>
</reference>
<proteinExistence type="predicted"/>
<dbReference type="AlphaFoldDB" id="A0A1Y1VR86"/>
<reference evidence="1 2" key="2">
    <citation type="submission" date="2016-08" db="EMBL/GenBank/DDBJ databases">
        <title>Pervasive Adenine N6-methylation of Active Genes in Fungi.</title>
        <authorList>
            <consortium name="DOE Joint Genome Institute"/>
            <person name="Mondo S.J."/>
            <person name="Dannebaum R.O."/>
            <person name="Kuo R.C."/>
            <person name="Labutti K."/>
            <person name="Haridas S."/>
            <person name="Kuo A."/>
            <person name="Salamov A."/>
            <person name="Ahrendt S.R."/>
            <person name="Lipzen A."/>
            <person name="Sullivan W."/>
            <person name="Andreopoulos W.B."/>
            <person name="Clum A."/>
            <person name="Lindquist E."/>
            <person name="Daum C."/>
            <person name="Ramamoorthy G.K."/>
            <person name="Gryganskyi A."/>
            <person name="Culley D."/>
            <person name="Magnuson J.K."/>
            <person name="James T.Y."/>
            <person name="O'Malley M.A."/>
            <person name="Stajich J.E."/>
            <person name="Spatafora J.W."/>
            <person name="Visel A."/>
            <person name="Grigoriev I.V."/>
        </authorList>
    </citation>
    <scope>NUCLEOTIDE SEQUENCE [LARGE SCALE GENOMIC DNA]</scope>
    <source>
        <strain evidence="1 2">S4</strain>
    </source>
</reference>
<gene>
    <name evidence="1" type="ORF">BCR32DRAFT_307378</name>
</gene>
<dbReference type="Pfam" id="PF14868">
    <property type="entry name" value="DUF4487"/>
    <property type="match status" value="1"/>
</dbReference>
<dbReference type="EMBL" id="MCFG01000597">
    <property type="protein sequence ID" value="ORX63693.1"/>
    <property type="molecule type" value="Genomic_DNA"/>
</dbReference>
<organism evidence="1 2">
    <name type="scientific">Anaeromyces robustus</name>
    <dbReference type="NCBI Taxonomy" id="1754192"/>
    <lineage>
        <taxon>Eukaryota</taxon>
        <taxon>Fungi</taxon>
        <taxon>Fungi incertae sedis</taxon>
        <taxon>Chytridiomycota</taxon>
        <taxon>Chytridiomycota incertae sedis</taxon>
        <taxon>Neocallimastigomycetes</taxon>
        <taxon>Neocallimastigales</taxon>
        <taxon>Neocallimastigaceae</taxon>
        <taxon>Anaeromyces</taxon>
    </lineage>
</organism>
<protein>
    <submittedName>
        <fullName evidence="1">Uncharacterized protein</fullName>
    </submittedName>
</protein>
<dbReference type="InterPro" id="IPR027902">
    <property type="entry name" value="DUF4487"/>
</dbReference>
<evidence type="ECO:0000313" key="2">
    <source>
        <dbReference type="Proteomes" id="UP000193944"/>
    </source>
</evidence>
<keyword evidence="2" id="KW-1185">Reference proteome</keyword>
<name>A0A1Y1VR86_9FUNG</name>
<comment type="caution">
    <text evidence="1">The sequence shown here is derived from an EMBL/GenBank/DDBJ whole genome shotgun (WGS) entry which is preliminary data.</text>
</comment>
<dbReference type="OrthoDB" id="2141377at2759"/>
<accession>A0A1Y1VR86</accession>
<evidence type="ECO:0000313" key="1">
    <source>
        <dbReference type="EMBL" id="ORX63693.1"/>
    </source>
</evidence>
<dbReference type="PANTHER" id="PTHR16071">
    <property type="entry name" value="CHROMOSOME 1 OPEN READING FRAME 112"/>
    <property type="match status" value="1"/>
</dbReference>
<dbReference type="Proteomes" id="UP000193944">
    <property type="component" value="Unassembled WGS sequence"/>
</dbReference>
<dbReference type="PANTHER" id="PTHR16071:SF2">
    <property type="entry name" value="FIGNL1-INTERACTING REGULATOR OF RECOMBINATION AND MITOSIS"/>
    <property type="match status" value="1"/>
</dbReference>